<evidence type="ECO:0000313" key="4">
    <source>
        <dbReference type="Proteomes" id="UP000767238"/>
    </source>
</evidence>
<feature type="non-terminal residue" evidence="3">
    <location>
        <position position="1"/>
    </location>
</feature>
<feature type="region of interest" description="Disordered" evidence="1">
    <location>
        <begin position="263"/>
        <end position="285"/>
    </location>
</feature>
<reference evidence="3" key="2">
    <citation type="submission" date="2021-08" db="EMBL/GenBank/DDBJ databases">
        <authorList>
            <person name="Gostincar C."/>
            <person name="Sun X."/>
            <person name="Song Z."/>
            <person name="Gunde-Cimerman N."/>
        </authorList>
    </citation>
    <scope>NUCLEOTIDE SEQUENCE</scope>
    <source>
        <strain evidence="3">EXF-8016</strain>
    </source>
</reference>
<accession>A0A9P8G8Y8</accession>
<sequence length="339" mass="36993">MSLEDALACVRLPSFSPMGRWCKRMYLLCLCAFIISVLLGTTTWAIINFNTTRALIPLIVATILLSMIEGALVLAIIKAINIKSPDCESHDPTIPLNCAAPSYPAAPLDQALIHPAFRDYNEGSLNSTRNFTQLRERCLDFMPACNAPAKSVPRPNLATDTISRTMSIHRPLPPLPAEPDNAPAPPSHLEEVNDVTILTLHIQKRDSATGETAVKLSEDVEVKSGAKPGPKSRVFNITPVDLSLISEAEKIITGVGAEQILEQKQTRVEPTENDRTESQAPQTPDQLVAPIIVIQQATPTTPKSILDPGTTLAKTQTIRLVNPYLEIPAMTRHGSHRKK</sequence>
<proteinExistence type="predicted"/>
<keyword evidence="2" id="KW-0472">Membrane</keyword>
<gene>
    <name evidence="3" type="ORF">KCV03_g8600</name>
</gene>
<organism evidence="3 4">
    <name type="scientific">Aureobasidium melanogenum</name>
    <name type="common">Aureobasidium pullulans var. melanogenum</name>
    <dbReference type="NCBI Taxonomy" id="46634"/>
    <lineage>
        <taxon>Eukaryota</taxon>
        <taxon>Fungi</taxon>
        <taxon>Dikarya</taxon>
        <taxon>Ascomycota</taxon>
        <taxon>Pezizomycotina</taxon>
        <taxon>Dothideomycetes</taxon>
        <taxon>Dothideomycetidae</taxon>
        <taxon>Dothideales</taxon>
        <taxon>Saccotheciaceae</taxon>
        <taxon>Aureobasidium</taxon>
    </lineage>
</organism>
<dbReference type="OrthoDB" id="3929984at2759"/>
<evidence type="ECO:0000313" key="3">
    <source>
        <dbReference type="EMBL" id="KAH0214064.1"/>
    </source>
</evidence>
<feature type="compositionally biased region" description="Basic and acidic residues" evidence="1">
    <location>
        <begin position="264"/>
        <end position="277"/>
    </location>
</feature>
<evidence type="ECO:0000256" key="1">
    <source>
        <dbReference type="SAM" id="MobiDB-lite"/>
    </source>
</evidence>
<protein>
    <submittedName>
        <fullName evidence="3">Uncharacterized protein</fullName>
    </submittedName>
</protein>
<comment type="caution">
    <text evidence="3">The sequence shown here is derived from an EMBL/GenBank/DDBJ whole genome shotgun (WGS) entry which is preliminary data.</text>
</comment>
<keyword evidence="2" id="KW-0812">Transmembrane</keyword>
<dbReference type="EMBL" id="JAHFYH010000088">
    <property type="protein sequence ID" value="KAH0214064.1"/>
    <property type="molecule type" value="Genomic_DNA"/>
</dbReference>
<feature type="transmembrane region" description="Helical" evidence="2">
    <location>
        <begin position="25"/>
        <end position="47"/>
    </location>
</feature>
<reference evidence="3" key="1">
    <citation type="journal article" date="2021" name="J Fungi (Basel)">
        <title>Virulence traits and population genomics of the black yeast Aureobasidium melanogenum.</title>
        <authorList>
            <person name="Cernosa A."/>
            <person name="Sun X."/>
            <person name="Gostincar C."/>
            <person name="Fang C."/>
            <person name="Gunde-Cimerman N."/>
            <person name="Song Z."/>
        </authorList>
    </citation>
    <scope>NUCLEOTIDE SEQUENCE</scope>
    <source>
        <strain evidence="3">EXF-8016</strain>
    </source>
</reference>
<name>A0A9P8G8Y8_AURME</name>
<keyword evidence="2" id="KW-1133">Transmembrane helix</keyword>
<evidence type="ECO:0000256" key="2">
    <source>
        <dbReference type="SAM" id="Phobius"/>
    </source>
</evidence>
<feature type="transmembrane region" description="Helical" evidence="2">
    <location>
        <begin position="54"/>
        <end position="77"/>
    </location>
</feature>
<dbReference type="Proteomes" id="UP000767238">
    <property type="component" value="Unassembled WGS sequence"/>
</dbReference>
<dbReference type="AlphaFoldDB" id="A0A9P8G8Y8"/>